<dbReference type="CDD" id="cd02440">
    <property type="entry name" value="AdoMet_MTases"/>
    <property type="match status" value="1"/>
</dbReference>
<dbReference type="PANTHER" id="PTHR43591:SF110">
    <property type="entry name" value="RHODANESE DOMAIN-CONTAINING PROTEIN"/>
    <property type="match status" value="1"/>
</dbReference>
<dbReference type="GO" id="GO:0032259">
    <property type="term" value="P:methylation"/>
    <property type="evidence" value="ECO:0007669"/>
    <property type="project" value="UniProtKB-KW"/>
</dbReference>
<dbReference type="GO" id="GO:0008168">
    <property type="term" value="F:methyltransferase activity"/>
    <property type="evidence" value="ECO:0007669"/>
    <property type="project" value="UniProtKB-KW"/>
</dbReference>
<feature type="repeat" description="TPR" evidence="1">
    <location>
        <begin position="287"/>
        <end position="320"/>
    </location>
</feature>
<keyword evidence="5" id="KW-1185">Reference proteome</keyword>
<comment type="caution">
    <text evidence="4">The sequence shown here is derived from an EMBL/GenBank/DDBJ whole genome shotgun (WGS) entry which is preliminary data.</text>
</comment>
<protein>
    <submittedName>
        <fullName evidence="4">Methyltransferase</fullName>
        <ecNumber evidence="4">2.1.1.-</ecNumber>
    </submittedName>
</protein>
<dbReference type="SUPFAM" id="SSF53335">
    <property type="entry name" value="S-adenosyl-L-methionine-dependent methyltransferases"/>
    <property type="match status" value="1"/>
</dbReference>
<dbReference type="Pfam" id="PF00515">
    <property type="entry name" value="TPR_1"/>
    <property type="match status" value="1"/>
</dbReference>
<dbReference type="PROSITE" id="PS50005">
    <property type="entry name" value="TPR"/>
    <property type="match status" value="1"/>
</dbReference>
<dbReference type="EC" id="2.1.1.-" evidence="4"/>
<organism evidence="4 5">
    <name type="scientific">Skeletonema marinoi</name>
    <dbReference type="NCBI Taxonomy" id="267567"/>
    <lineage>
        <taxon>Eukaryota</taxon>
        <taxon>Sar</taxon>
        <taxon>Stramenopiles</taxon>
        <taxon>Ochrophyta</taxon>
        <taxon>Bacillariophyta</taxon>
        <taxon>Coscinodiscophyceae</taxon>
        <taxon>Thalassiosirophycidae</taxon>
        <taxon>Thalassiosirales</taxon>
        <taxon>Skeletonemataceae</taxon>
        <taxon>Skeletonema</taxon>
        <taxon>Skeletonema marinoi-dohrnii complex</taxon>
    </lineage>
</organism>
<dbReference type="AlphaFoldDB" id="A0AAD8Y0G2"/>
<dbReference type="InterPro" id="IPR019734">
    <property type="entry name" value="TPR_rpt"/>
</dbReference>
<dbReference type="Gene3D" id="3.40.50.150">
    <property type="entry name" value="Vaccinia Virus protein VP39"/>
    <property type="match status" value="1"/>
</dbReference>
<feature type="chain" id="PRO_5042046361" evidence="2">
    <location>
        <begin position="26"/>
        <end position="565"/>
    </location>
</feature>
<feature type="domain" description="Methyltransferase type 12" evidence="3">
    <location>
        <begin position="396"/>
        <end position="495"/>
    </location>
</feature>
<evidence type="ECO:0000256" key="1">
    <source>
        <dbReference type="PROSITE-ProRule" id="PRU00339"/>
    </source>
</evidence>
<name>A0AAD8Y0G2_9STRA</name>
<keyword evidence="4" id="KW-0808">Transferase</keyword>
<reference evidence="4" key="1">
    <citation type="submission" date="2023-06" db="EMBL/GenBank/DDBJ databases">
        <title>Survivors Of The Sea: Transcriptome response of Skeletonema marinoi to long-term dormancy.</title>
        <authorList>
            <person name="Pinder M.I.M."/>
            <person name="Kourtchenko O."/>
            <person name="Robertson E.K."/>
            <person name="Larsson T."/>
            <person name="Maumus F."/>
            <person name="Osuna-Cruz C.M."/>
            <person name="Vancaester E."/>
            <person name="Stenow R."/>
            <person name="Vandepoele K."/>
            <person name="Ploug H."/>
            <person name="Bruchert V."/>
            <person name="Godhe A."/>
            <person name="Topel M."/>
        </authorList>
    </citation>
    <scope>NUCLEOTIDE SEQUENCE</scope>
    <source>
        <strain evidence="4">R05AC</strain>
    </source>
</reference>
<keyword evidence="2" id="KW-0732">Signal</keyword>
<keyword evidence="4" id="KW-0489">Methyltransferase</keyword>
<dbReference type="SMART" id="SM00028">
    <property type="entry name" value="TPR"/>
    <property type="match status" value="2"/>
</dbReference>
<accession>A0AAD8Y0G2</accession>
<dbReference type="Pfam" id="PF08242">
    <property type="entry name" value="Methyltransf_12"/>
    <property type="match status" value="1"/>
</dbReference>
<dbReference type="PANTHER" id="PTHR43591">
    <property type="entry name" value="METHYLTRANSFERASE"/>
    <property type="match status" value="1"/>
</dbReference>
<evidence type="ECO:0000259" key="3">
    <source>
        <dbReference type="Pfam" id="PF08242"/>
    </source>
</evidence>
<dbReference type="SUPFAM" id="SSF48452">
    <property type="entry name" value="TPR-like"/>
    <property type="match status" value="1"/>
</dbReference>
<dbReference type="EMBL" id="JATAAI010000028">
    <property type="protein sequence ID" value="KAK1736780.1"/>
    <property type="molecule type" value="Genomic_DNA"/>
</dbReference>
<gene>
    <name evidence="4" type="ORF">QTG54_012802</name>
</gene>
<evidence type="ECO:0000313" key="5">
    <source>
        <dbReference type="Proteomes" id="UP001224775"/>
    </source>
</evidence>
<feature type="signal peptide" evidence="2">
    <location>
        <begin position="1"/>
        <end position="25"/>
    </location>
</feature>
<sequence>MMANNQRSLLYYVLLVCCFIAVCFCDDDDVFKAIEICKDKLKDDPHFPRVQYSLAQLLDAQISSADSELDVSLVKEVVQLYRDVGNPPNAVEEKRIPPTKVRFESLMRAATIAKDVLRERQQAISYYMLAIQIDGIDQVSILVAFEETLKLLLSSTIVKQGASIDILGEIEAENQDPLQLSLQLCNFVGNKYPNEPLVDEFRGATLRKLKQPNSAYQSYEKAMIKSREHYLNCKNESQQNSEDNCLVHLKKFISTSILVAAAAREAGIKYDDEETHMTKDDLISEMVELYNNMGVLEKKRGSLHEAMKYFRKALDINPTDGHAIVQLASISSQDDDGKIISHVKELDRGYVAGLFDGYSSRFESELVDVLKYVGHELVYKSLRDALPNATSIGTIVDLGCGTGLLGELIATDMPWVAIHGTDLSQRMVDISLERKTGSGGRAVYSTVSNLDASEFLSNCDEASVDCVVASDVFIYIGDVSTVLDECMKCLVKNGLVGFTVESYETTDADSGLRLLPSGRFGHSKEYVYQMAEKHGFEVLSWKDAVLRQQAGKNVNGAVVIFQKQR</sequence>
<dbReference type="InterPro" id="IPR029063">
    <property type="entry name" value="SAM-dependent_MTases_sf"/>
</dbReference>
<dbReference type="Proteomes" id="UP001224775">
    <property type="component" value="Unassembled WGS sequence"/>
</dbReference>
<evidence type="ECO:0000256" key="2">
    <source>
        <dbReference type="SAM" id="SignalP"/>
    </source>
</evidence>
<evidence type="ECO:0000313" key="4">
    <source>
        <dbReference type="EMBL" id="KAK1736780.1"/>
    </source>
</evidence>
<proteinExistence type="predicted"/>
<dbReference type="Gene3D" id="1.25.40.10">
    <property type="entry name" value="Tetratricopeptide repeat domain"/>
    <property type="match status" value="1"/>
</dbReference>
<dbReference type="InterPro" id="IPR011990">
    <property type="entry name" value="TPR-like_helical_dom_sf"/>
</dbReference>
<keyword evidence="1" id="KW-0802">TPR repeat</keyword>
<dbReference type="PROSITE" id="PS50293">
    <property type="entry name" value="TPR_REGION"/>
    <property type="match status" value="1"/>
</dbReference>
<dbReference type="InterPro" id="IPR013217">
    <property type="entry name" value="Methyltransf_12"/>
</dbReference>